<dbReference type="InterPro" id="IPR010998">
    <property type="entry name" value="Integrase_recombinase_N"/>
</dbReference>
<dbReference type="EMBL" id="JACIDH010000008">
    <property type="protein sequence ID" value="MBB3879618.1"/>
    <property type="molecule type" value="Genomic_DNA"/>
</dbReference>
<dbReference type="InterPro" id="IPR025166">
    <property type="entry name" value="Integrase_DNA_bind_dom"/>
</dbReference>
<dbReference type="Pfam" id="PF00589">
    <property type="entry name" value="Phage_integrase"/>
    <property type="match status" value="1"/>
</dbReference>
<dbReference type="InterPro" id="IPR038488">
    <property type="entry name" value="Integrase_DNA-bd_sf"/>
</dbReference>
<comment type="similarity">
    <text evidence="1">Belongs to the 'phage' integrase family.</text>
</comment>
<dbReference type="InterPro" id="IPR011010">
    <property type="entry name" value="DNA_brk_join_enz"/>
</dbReference>
<evidence type="ECO:0000256" key="1">
    <source>
        <dbReference type="ARBA" id="ARBA00008857"/>
    </source>
</evidence>
<evidence type="ECO:0000256" key="4">
    <source>
        <dbReference type="ARBA" id="ARBA00023172"/>
    </source>
</evidence>
<evidence type="ECO:0000256" key="3">
    <source>
        <dbReference type="ARBA" id="ARBA00023125"/>
    </source>
</evidence>
<evidence type="ECO:0000313" key="6">
    <source>
        <dbReference type="EMBL" id="MBB3879618.1"/>
    </source>
</evidence>
<dbReference type="InterPro" id="IPR050808">
    <property type="entry name" value="Phage_Integrase"/>
</dbReference>
<evidence type="ECO:0000256" key="2">
    <source>
        <dbReference type="ARBA" id="ARBA00022908"/>
    </source>
</evidence>
<gene>
    <name evidence="6" type="ORF">GGR48_002046</name>
</gene>
<dbReference type="AlphaFoldDB" id="A0A7W6ACD3"/>
<dbReference type="InterPro" id="IPR013762">
    <property type="entry name" value="Integrase-like_cat_sf"/>
</dbReference>
<dbReference type="Gene3D" id="1.10.150.130">
    <property type="match status" value="1"/>
</dbReference>
<dbReference type="InterPro" id="IPR002104">
    <property type="entry name" value="Integrase_catalytic"/>
</dbReference>
<dbReference type="GO" id="GO:0015074">
    <property type="term" value="P:DNA integration"/>
    <property type="evidence" value="ECO:0007669"/>
    <property type="project" value="UniProtKB-KW"/>
</dbReference>
<comment type="caution">
    <text evidence="6">The sequence shown here is derived from an EMBL/GenBank/DDBJ whole genome shotgun (WGS) entry which is preliminary data.</text>
</comment>
<dbReference type="GO" id="GO:0003677">
    <property type="term" value="F:DNA binding"/>
    <property type="evidence" value="ECO:0007669"/>
    <property type="project" value="UniProtKB-KW"/>
</dbReference>
<dbReference type="PANTHER" id="PTHR30629:SF2">
    <property type="entry name" value="PROPHAGE INTEGRASE INTS-RELATED"/>
    <property type="match status" value="1"/>
</dbReference>
<keyword evidence="4" id="KW-0233">DNA recombination</keyword>
<keyword evidence="2" id="KW-0229">DNA integration</keyword>
<feature type="domain" description="Tyr recombinase" evidence="5">
    <location>
        <begin position="227"/>
        <end position="403"/>
    </location>
</feature>
<dbReference type="RefSeq" id="WP_183951790.1">
    <property type="nucleotide sequence ID" value="NZ_JACIDH010000008.1"/>
</dbReference>
<evidence type="ECO:0000313" key="7">
    <source>
        <dbReference type="Proteomes" id="UP000538670"/>
    </source>
</evidence>
<evidence type="ECO:0000259" key="5">
    <source>
        <dbReference type="PROSITE" id="PS51898"/>
    </source>
</evidence>
<dbReference type="Proteomes" id="UP000538670">
    <property type="component" value="Unassembled WGS sequence"/>
</dbReference>
<dbReference type="Gene3D" id="3.30.160.390">
    <property type="entry name" value="Integrase, DNA-binding domain"/>
    <property type="match status" value="1"/>
</dbReference>
<reference evidence="6 7" key="1">
    <citation type="submission" date="2020-08" db="EMBL/GenBank/DDBJ databases">
        <title>Genomic Encyclopedia of Type Strains, Phase IV (KMG-IV): sequencing the most valuable type-strain genomes for metagenomic binning, comparative biology and taxonomic classification.</title>
        <authorList>
            <person name="Goeker M."/>
        </authorList>
    </citation>
    <scope>NUCLEOTIDE SEQUENCE [LARGE SCALE GENOMIC DNA]</scope>
    <source>
        <strain evidence="6 7">DSM 19512</strain>
    </source>
</reference>
<dbReference type="GO" id="GO:0006310">
    <property type="term" value="P:DNA recombination"/>
    <property type="evidence" value="ECO:0007669"/>
    <property type="project" value="UniProtKB-KW"/>
</dbReference>
<keyword evidence="3" id="KW-0238">DNA-binding</keyword>
<sequence>MSKLTANILAAHSVGSLSDTQTPGLTLDVTPGGKKLWRFKRRVPARDLDGQPSRDAGVIVKQSGGTYPATNLQAARRWAGTINAEVEAGRDPGKARREAKRIEIMTVMAAHRLYMVAVGKGTASRERRVPKPRTVKDKLAIFTRDIEPRIGAKSVYEVKESHLVAMVKAKAMVAPVRANRLIAELKVFFNWCCSLDASDSIALEVNPATRLHQLATDETVDAHGNRKNTRTLSDAEIGLFFQALAVERETYRRGFTLMLLTACRIQEIAQAKASAIRDGVWYREASDVKNGEDHAIPLGAWGRALAVGGSEWVLPCENDPKKPQRYVWYKVRDRLIKRMTEANGGPVGHWKPHDLRRTVRSNTRRFGIDHLTAEAMLAHKLPAGVERIYDRHDPIDDLRRAYGAWEAHLAAIVRKAGLAEVFGLSAAQAEEMGAKAA</sequence>
<proteinExistence type="inferred from homology"/>
<accession>A0A7W6ACD3</accession>
<organism evidence="6 7">
    <name type="scientific">Sphingomonas pseudosanguinis</name>
    <dbReference type="NCBI Taxonomy" id="413712"/>
    <lineage>
        <taxon>Bacteria</taxon>
        <taxon>Pseudomonadati</taxon>
        <taxon>Pseudomonadota</taxon>
        <taxon>Alphaproteobacteria</taxon>
        <taxon>Sphingomonadales</taxon>
        <taxon>Sphingomonadaceae</taxon>
        <taxon>Sphingomonas</taxon>
    </lineage>
</organism>
<dbReference type="SUPFAM" id="SSF56349">
    <property type="entry name" value="DNA breaking-rejoining enzymes"/>
    <property type="match status" value="1"/>
</dbReference>
<dbReference type="Pfam" id="PF13356">
    <property type="entry name" value="Arm-DNA-bind_3"/>
    <property type="match status" value="1"/>
</dbReference>
<keyword evidence="7" id="KW-1185">Reference proteome</keyword>
<dbReference type="Gene3D" id="1.10.443.10">
    <property type="entry name" value="Intergrase catalytic core"/>
    <property type="match status" value="1"/>
</dbReference>
<dbReference type="PROSITE" id="PS51898">
    <property type="entry name" value="TYR_RECOMBINASE"/>
    <property type="match status" value="1"/>
</dbReference>
<name>A0A7W6ACD3_9SPHN</name>
<dbReference type="PANTHER" id="PTHR30629">
    <property type="entry name" value="PROPHAGE INTEGRASE"/>
    <property type="match status" value="1"/>
</dbReference>
<protein>
    <submittedName>
        <fullName evidence="6">Integrase</fullName>
    </submittedName>
</protein>